<dbReference type="Proteomes" id="UP000805193">
    <property type="component" value="Unassembled WGS sequence"/>
</dbReference>
<dbReference type="EMBL" id="JABSTQ010009087">
    <property type="protein sequence ID" value="KAG0433082.1"/>
    <property type="molecule type" value="Genomic_DNA"/>
</dbReference>
<sequence length="106" mass="11165">MGCICSFVRALTSYHGSHLTPKQVELQRKQRLLRARGQPPSRSSSTHTQEAPPLAFGKDRTPSFGSQRLPAGVVPGSAPEDVSMGDRKLGSFGGPPGPPTAPRSSG</sequence>
<feature type="non-terminal residue" evidence="1">
    <location>
        <position position="106"/>
    </location>
</feature>
<name>A0AC60QG01_IXOPE</name>
<organism evidence="1 2">
    <name type="scientific">Ixodes persulcatus</name>
    <name type="common">Taiga tick</name>
    <dbReference type="NCBI Taxonomy" id="34615"/>
    <lineage>
        <taxon>Eukaryota</taxon>
        <taxon>Metazoa</taxon>
        <taxon>Ecdysozoa</taxon>
        <taxon>Arthropoda</taxon>
        <taxon>Chelicerata</taxon>
        <taxon>Arachnida</taxon>
        <taxon>Acari</taxon>
        <taxon>Parasitiformes</taxon>
        <taxon>Ixodida</taxon>
        <taxon>Ixodoidea</taxon>
        <taxon>Ixodidae</taxon>
        <taxon>Ixodinae</taxon>
        <taxon>Ixodes</taxon>
    </lineage>
</organism>
<evidence type="ECO:0000313" key="1">
    <source>
        <dbReference type="EMBL" id="KAG0433082.1"/>
    </source>
</evidence>
<reference evidence="1 2" key="1">
    <citation type="journal article" date="2020" name="Cell">
        <title>Large-Scale Comparative Analyses of Tick Genomes Elucidate Their Genetic Diversity and Vector Capacities.</title>
        <authorList>
            <consortium name="Tick Genome and Microbiome Consortium (TIGMIC)"/>
            <person name="Jia N."/>
            <person name="Wang J."/>
            <person name="Shi W."/>
            <person name="Du L."/>
            <person name="Sun Y."/>
            <person name="Zhan W."/>
            <person name="Jiang J.F."/>
            <person name="Wang Q."/>
            <person name="Zhang B."/>
            <person name="Ji P."/>
            <person name="Bell-Sakyi L."/>
            <person name="Cui X.M."/>
            <person name="Yuan T.T."/>
            <person name="Jiang B.G."/>
            <person name="Yang W.F."/>
            <person name="Lam T.T."/>
            <person name="Chang Q.C."/>
            <person name="Ding S.J."/>
            <person name="Wang X.J."/>
            <person name="Zhu J.G."/>
            <person name="Ruan X.D."/>
            <person name="Zhao L."/>
            <person name="Wei J.T."/>
            <person name="Ye R.Z."/>
            <person name="Que T.C."/>
            <person name="Du C.H."/>
            <person name="Zhou Y.H."/>
            <person name="Cheng J.X."/>
            <person name="Dai P.F."/>
            <person name="Guo W.B."/>
            <person name="Han X.H."/>
            <person name="Huang E.J."/>
            <person name="Li L.F."/>
            <person name="Wei W."/>
            <person name="Gao Y.C."/>
            <person name="Liu J.Z."/>
            <person name="Shao H.Z."/>
            <person name="Wang X."/>
            <person name="Wang C.C."/>
            <person name="Yang T.C."/>
            <person name="Huo Q.B."/>
            <person name="Li W."/>
            <person name="Chen H.Y."/>
            <person name="Chen S.E."/>
            <person name="Zhou L.G."/>
            <person name="Ni X.B."/>
            <person name="Tian J.H."/>
            <person name="Sheng Y."/>
            <person name="Liu T."/>
            <person name="Pan Y.S."/>
            <person name="Xia L.Y."/>
            <person name="Li J."/>
            <person name="Zhao F."/>
            <person name="Cao W.C."/>
        </authorList>
    </citation>
    <scope>NUCLEOTIDE SEQUENCE [LARGE SCALE GENOMIC DNA]</scope>
    <source>
        <strain evidence="1">Iper-2018</strain>
    </source>
</reference>
<keyword evidence="2" id="KW-1185">Reference proteome</keyword>
<evidence type="ECO:0000313" key="2">
    <source>
        <dbReference type="Proteomes" id="UP000805193"/>
    </source>
</evidence>
<accession>A0AC60QG01</accession>
<protein>
    <submittedName>
        <fullName evidence="1">Uncharacterized protein</fullName>
    </submittedName>
</protein>
<gene>
    <name evidence="1" type="ORF">HPB47_020233</name>
</gene>
<proteinExistence type="predicted"/>
<comment type="caution">
    <text evidence="1">The sequence shown here is derived from an EMBL/GenBank/DDBJ whole genome shotgun (WGS) entry which is preliminary data.</text>
</comment>